<sequence>MVLSVDALPALPLPAPQRSSEGRYGSDWTKEEESGGVGIATAPSSICVTFSIVGLIVGSSWRHHNATTTYLSTLFKSKIASSSPSTRKSTLPHL</sequence>
<name>A0ABC9D920_9POAL</name>
<gene>
    <name evidence="2" type="ORF">URODEC1_LOCUS82705</name>
</gene>
<accession>A0ABC9D920</accession>
<feature type="region of interest" description="Disordered" evidence="1">
    <location>
        <begin position="1"/>
        <end position="38"/>
    </location>
</feature>
<dbReference type="AlphaFoldDB" id="A0ABC9D920"/>
<organism evidence="2 3">
    <name type="scientific">Urochloa decumbens</name>
    <dbReference type="NCBI Taxonomy" id="240449"/>
    <lineage>
        <taxon>Eukaryota</taxon>
        <taxon>Viridiplantae</taxon>
        <taxon>Streptophyta</taxon>
        <taxon>Embryophyta</taxon>
        <taxon>Tracheophyta</taxon>
        <taxon>Spermatophyta</taxon>
        <taxon>Magnoliopsida</taxon>
        <taxon>Liliopsida</taxon>
        <taxon>Poales</taxon>
        <taxon>Poaceae</taxon>
        <taxon>PACMAD clade</taxon>
        <taxon>Panicoideae</taxon>
        <taxon>Panicodae</taxon>
        <taxon>Paniceae</taxon>
        <taxon>Melinidinae</taxon>
        <taxon>Urochloa</taxon>
    </lineage>
</organism>
<reference evidence="2" key="1">
    <citation type="submission" date="2024-10" db="EMBL/GenBank/DDBJ databases">
        <authorList>
            <person name="Ryan C."/>
        </authorList>
    </citation>
    <scope>NUCLEOTIDE SEQUENCE [LARGE SCALE GENOMIC DNA]</scope>
</reference>
<evidence type="ECO:0000313" key="2">
    <source>
        <dbReference type="EMBL" id="CAL5033533.1"/>
    </source>
</evidence>
<dbReference type="Proteomes" id="UP001497457">
    <property type="component" value="Chromosome 31b"/>
</dbReference>
<keyword evidence="3" id="KW-1185">Reference proteome</keyword>
<protein>
    <submittedName>
        <fullName evidence="2">Uncharacterized protein</fullName>
    </submittedName>
</protein>
<evidence type="ECO:0000256" key="1">
    <source>
        <dbReference type="SAM" id="MobiDB-lite"/>
    </source>
</evidence>
<proteinExistence type="predicted"/>
<evidence type="ECO:0000313" key="3">
    <source>
        <dbReference type="Proteomes" id="UP001497457"/>
    </source>
</evidence>
<dbReference type="EMBL" id="OZ075141">
    <property type="protein sequence ID" value="CAL5033533.1"/>
    <property type="molecule type" value="Genomic_DNA"/>
</dbReference>